<accession>A0ABT0TFY0</accession>
<feature type="transmembrane region" description="Helical" evidence="1">
    <location>
        <begin position="44"/>
        <end position="61"/>
    </location>
</feature>
<reference evidence="2 3" key="1">
    <citation type="submission" date="2022-05" db="EMBL/GenBank/DDBJ databases">
        <title>Flavobacterium sp., isolated from activated sludge.</title>
        <authorList>
            <person name="Ran Q."/>
        </authorList>
    </citation>
    <scope>NUCLEOTIDE SEQUENCE [LARGE SCALE GENOMIC DNA]</scope>
    <source>
        <strain evidence="2 3">HXWNR69</strain>
    </source>
</reference>
<keyword evidence="3" id="KW-1185">Reference proteome</keyword>
<dbReference type="Proteomes" id="UP001203342">
    <property type="component" value="Unassembled WGS sequence"/>
</dbReference>
<dbReference type="RefSeq" id="WP_250581009.1">
    <property type="nucleotide sequence ID" value="NZ_JAMLJN010000003.1"/>
</dbReference>
<evidence type="ECO:0000313" key="2">
    <source>
        <dbReference type="EMBL" id="MCL9769797.1"/>
    </source>
</evidence>
<gene>
    <name evidence="2" type="ORF">NAT47_05150</name>
</gene>
<name>A0ABT0TFY0_9FLAO</name>
<feature type="transmembrane region" description="Helical" evidence="1">
    <location>
        <begin position="7"/>
        <end position="24"/>
    </location>
</feature>
<dbReference type="Pfam" id="PF19628">
    <property type="entry name" value="DUF6132"/>
    <property type="match status" value="1"/>
</dbReference>
<dbReference type="EMBL" id="JAMLJN010000003">
    <property type="protein sequence ID" value="MCL9769797.1"/>
    <property type="molecule type" value="Genomic_DNA"/>
</dbReference>
<keyword evidence="1" id="KW-0812">Transmembrane</keyword>
<keyword evidence="1" id="KW-1133">Transmembrane helix</keyword>
<dbReference type="InterPro" id="IPR045764">
    <property type="entry name" value="DUF6132"/>
</dbReference>
<protein>
    <submittedName>
        <fullName evidence="2">DUF6132 family protein</fullName>
    </submittedName>
</protein>
<proteinExistence type="predicted"/>
<organism evidence="2 3">
    <name type="scientific">Flavobacterium fragile</name>
    <dbReference type="NCBI Taxonomy" id="2949085"/>
    <lineage>
        <taxon>Bacteria</taxon>
        <taxon>Pseudomonadati</taxon>
        <taxon>Bacteroidota</taxon>
        <taxon>Flavobacteriia</taxon>
        <taxon>Flavobacteriales</taxon>
        <taxon>Flavobacteriaceae</taxon>
        <taxon>Flavobacterium</taxon>
    </lineage>
</organism>
<keyword evidence="1" id="KW-0472">Membrane</keyword>
<sequence length="67" mass="7207">MNRKTFIITSIGVVVGLLSGYAYYHYVGCVSGTCSITSKPLNSTLYGGLMGGLLFHLFVTSPKKKSE</sequence>
<comment type="caution">
    <text evidence="2">The sequence shown here is derived from an EMBL/GenBank/DDBJ whole genome shotgun (WGS) entry which is preliminary data.</text>
</comment>
<evidence type="ECO:0000256" key="1">
    <source>
        <dbReference type="SAM" id="Phobius"/>
    </source>
</evidence>
<evidence type="ECO:0000313" key="3">
    <source>
        <dbReference type="Proteomes" id="UP001203342"/>
    </source>
</evidence>